<protein>
    <submittedName>
        <fullName evidence="1">Unnamed protein product</fullName>
    </submittedName>
</protein>
<reference evidence="1" key="1">
    <citation type="submission" date="2023-04" db="EMBL/GenBank/DDBJ databases">
        <title>Ambrosiozyma monospora NBRC 10751.</title>
        <authorList>
            <person name="Ichikawa N."/>
            <person name="Sato H."/>
            <person name="Tonouchi N."/>
        </authorList>
    </citation>
    <scope>NUCLEOTIDE SEQUENCE</scope>
    <source>
        <strain evidence="1">NBRC 10751</strain>
    </source>
</reference>
<comment type="caution">
    <text evidence="1">The sequence shown here is derived from an EMBL/GenBank/DDBJ whole genome shotgun (WGS) entry which is preliminary data.</text>
</comment>
<keyword evidence="2" id="KW-1185">Reference proteome</keyword>
<gene>
    <name evidence="1" type="ORF">Amon02_000312700</name>
</gene>
<proteinExistence type="predicted"/>
<evidence type="ECO:0000313" key="2">
    <source>
        <dbReference type="Proteomes" id="UP001165064"/>
    </source>
</evidence>
<accession>A0ACB5T002</accession>
<sequence>MRQPSSALIPPQFQMSSRTNGRATDYGPIPPTNEAGENVVDGQPLENQDGEAAMGNTDPSYNRISELLNLGSISSTQELLSSMYEEGGFFLDLENSR</sequence>
<dbReference type="EMBL" id="BSXS01001938">
    <property type="protein sequence ID" value="GME77690.1"/>
    <property type="molecule type" value="Genomic_DNA"/>
</dbReference>
<name>A0ACB5T002_AMBMO</name>
<organism evidence="1 2">
    <name type="scientific">Ambrosiozyma monospora</name>
    <name type="common">Yeast</name>
    <name type="synonym">Endomycopsis monosporus</name>
    <dbReference type="NCBI Taxonomy" id="43982"/>
    <lineage>
        <taxon>Eukaryota</taxon>
        <taxon>Fungi</taxon>
        <taxon>Dikarya</taxon>
        <taxon>Ascomycota</taxon>
        <taxon>Saccharomycotina</taxon>
        <taxon>Pichiomycetes</taxon>
        <taxon>Pichiales</taxon>
        <taxon>Pichiaceae</taxon>
        <taxon>Ambrosiozyma</taxon>
    </lineage>
</organism>
<evidence type="ECO:0000313" key="1">
    <source>
        <dbReference type="EMBL" id="GME77690.1"/>
    </source>
</evidence>
<dbReference type="Proteomes" id="UP001165064">
    <property type="component" value="Unassembled WGS sequence"/>
</dbReference>